<dbReference type="RefSeq" id="XP_018004632.1">
    <property type="nucleotide sequence ID" value="XM_018148840.1"/>
</dbReference>
<dbReference type="Pfam" id="PF25540">
    <property type="entry name" value="DUF7923"/>
    <property type="match status" value="1"/>
</dbReference>
<dbReference type="GeneID" id="28740720"/>
<dbReference type="PROSITE" id="PS50103">
    <property type="entry name" value="ZF_C3H1"/>
    <property type="match status" value="1"/>
</dbReference>
<feature type="region of interest" description="Disordered" evidence="5">
    <location>
        <begin position="322"/>
        <end position="346"/>
    </location>
</feature>
<dbReference type="VEuPathDB" id="FungiDB:AB675_8399"/>
<keyword evidence="6" id="KW-0472">Membrane</keyword>
<evidence type="ECO:0000256" key="2">
    <source>
        <dbReference type="ARBA" id="ARBA00022771"/>
    </source>
</evidence>
<feature type="domain" description="C3H1-type" evidence="7">
    <location>
        <begin position="406"/>
        <end position="434"/>
    </location>
</feature>
<feature type="transmembrane region" description="Helical" evidence="6">
    <location>
        <begin position="12"/>
        <end position="34"/>
    </location>
</feature>
<gene>
    <name evidence="8" type="ORF">AB675_8399</name>
</gene>
<dbReference type="AlphaFoldDB" id="A0A0N0NRC4"/>
<feature type="region of interest" description="Disordered" evidence="5">
    <location>
        <begin position="506"/>
        <end position="525"/>
    </location>
</feature>
<protein>
    <recommendedName>
        <fullName evidence="7">C3H1-type domain-containing protein</fullName>
    </recommendedName>
</protein>
<dbReference type="Pfam" id="PF25542">
    <property type="entry name" value="zf-CCCH_12"/>
    <property type="match status" value="1"/>
</dbReference>
<evidence type="ECO:0000256" key="6">
    <source>
        <dbReference type="SAM" id="Phobius"/>
    </source>
</evidence>
<accession>A0A0N0NRC4</accession>
<keyword evidence="2 4" id="KW-0863">Zinc-finger</keyword>
<dbReference type="GO" id="GO:0008270">
    <property type="term" value="F:zinc ion binding"/>
    <property type="evidence" value="ECO:0007669"/>
    <property type="project" value="UniProtKB-KW"/>
</dbReference>
<sequence length="578" mass="65883">MRMLHHCFPLETITSLLSVPNTIVIFLVPIQMVFSPQLCSYTRVPRAKGSCIQVQAFNPDLLSHIESLQKKLDDAQTRESHYYDRMIQEAQQRRDLESRMERGRFIAVLINGNHKLFRNDLLLDGLSGGIEAGKQLRASVRSFHECNPLHRAQDKILVYISADLKHLSQVCGRSDDAHVDLLRRFFVGLNQSDPLTTFVDSGDRSNSCDSLKAMFEFHLQNKHCQHVFFAGFAGCADCSAFIDAFAVADPEFPVKVTELRTTKDRPWTSSQHPLIDFDNILCDVLDVRLGAGPLKTNMTRAAGHYNTAAQNQHPESIIRMPSQHRPMKRLRSDDSTDEDAPPPAYKDLEGLAKYTRIANSPEYDPRRPSMVVEDVRPPQVAFVNQYDQRLDLPVTFDRQFLRYLFIEKPKLCNNHYLRGFCGYGNNCKWDHSVDLSPMEINSLRQKARTSACCDPHCIDAACTLGHECRRPSGQCRMEDCKFLPEQHDLVVEEVFEVDPKTMTRRKSSIAPFRKTNTNDDRSFLRPDVTIKSESSSSNGDYRNLNGIRAADEFLNGLEPNPESASRRFGRKNASDYFD</sequence>
<feature type="zinc finger region" description="C3H1-type" evidence="4">
    <location>
        <begin position="406"/>
        <end position="434"/>
    </location>
</feature>
<keyword evidence="6" id="KW-1133">Transmembrane helix</keyword>
<dbReference type="PANTHER" id="PTHR37543:SF1">
    <property type="entry name" value="CCCH ZINC FINGER DNA BINDING PROTEIN (AFU_ORTHOLOGUE AFUA_5G12760)"/>
    <property type="match status" value="1"/>
</dbReference>
<dbReference type="STRING" id="1664694.A0A0N0NRC4"/>
<dbReference type="PANTHER" id="PTHR37543">
    <property type="entry name" value="CCCH ZINC FINGER DNA BINDING PROTEIN (AFU_ORTHOLOGUE AFUA_5G12760)"/>
    <property type="match status" value="1"/>
</dbReference>
<reference evidence="8 9" key="1">
    <citation type="submission" date="2015-06" db="EMBL/GenBank/DDBJ databases">
        <title>Draft genome of the ant-associated black yeast Phialophora attae CBS 131958.</title>
        <authorList>
            <person name="Moreno L.F."/>
            <person name="Stielow B.J."/>
            <person name="de Hoog S."/>
            <person name="Vicente V.A."/>
            <person name="Weiss V.A."/>
            <person name="de Vries M."/>
            <person name="Cruz L.M."/>
            <person name="Souza E.M."/>
        </authorList>
    </citation>
    <scope>NUCLEOTIDE SEQUENCE [LARGE SCALE GENOMIC DNA]</scope>
    <source>
        <strain evidence="8 9">CBS 131958</strain>
    </source>
</reference>
<evidence type="ECO:0000313" key="9">
    <source>
        <dbReference type="Proteomes" id="UP000038010"/>
    </source>
</evidence>
<dbReference type="SUPFAM" id="SSF90229">
    <property type="entry name" value="CCCH zinc finger"/>
    <property type="match status" value="1"/>
</dbReference>
<dbReference type="InterPro" id="IPR057654">
    <property type="entry name" value="Znf-CCCH_tandem"/>
</dbReference>
<keyword evidence="9" id="KW-1185">Reference proteome</keyword>
<dbReference type="InterPro" id="IPR057683">
    <property type="entry name" value="DUF7923"/>
</dbReference>
<keyword evidence="6" id="KW-0812">Transmembrane</keyword>
<evidence type="ECO:0000256" key="3">
    <source>
        <dbReference type="ARBA" id="ARBA00022833"/>
    </source>
</evidence>
<name>A0A0N0NRC4_9EURO</name>
<evidence type="ECO:0000256" key="1">
    <source>
        <dbReference type="ARBA" id="ARBA00022723"/>
    </source>
</evidence>
<dbReference type="InterPro" id="IPR000571">
    <property type="entry name" value="Znf_CCCH"/>
</dbReference>
<feature type="region of interest" description="Disordered" evidence="5">
    <location>
        <begin position="555"/>
        <end position="578"/>
    </location>
</feature>
<keyword evidence="1 4" id="KW-0479">Metal-binding</keyword>
<evidence type="ECO:0000256" key="4">
    <source>
        <dbReference type="PROSITE-ProRule" id="PRU00723"/>
    </source>
</evidence>
<evidence type="ECO:0000259" key="7">
    <source>
        <dbReference type="PROSITE" id="PS50103"/>
    </source>
</evidence>
<dbReference type="OrthoDB" id="2270193at2759"/>
<evidence type="ECO:0000313" key="8">
    <source>
        <dbReference type="EMBL" id="KPI44669.1"/>
    </source>
</evidence>
<dbReference type="EMBL" id="LFJN01000003">
    <property type="protein sequence ID" value="KPI44669.1"/>
    <property type="molecule type" value="Genomic_DNA"/>
</dbReference>
<evidence type="ECO:0000256" key="5">
    <source>
        <dbReference type="SAM" id="MobiDB-lite"/>
    </source>
</evidence>
<dbReference type="Proteomes" id="UP000038010">
    <property type="component" value="Unassembled WGS sequence"/>
</dbReference>
<feature type="compositionally biased region" description="Basic and acidic residues" evidence="5">
    <location>
        <begin position="516"/>
        <end position="525"/>
    </location>
</feature>
<organism evidence="8 9">
    <name type="scientific">Cyphellophora attinorum</name>
    <dbReference type="NCBI Taxonomy" id="1664694"/>
    <lineage>
        <taxon>Eukaryota</taxon>
        <taxon>Fungi</taxon>
        <taxon>Dikarya</taxon>
        <taxon>Ascomycota</taxon>
        <taxon>Pezizomycotina</taxon>
        <taxon>Eurotiomycetes</taxon>
        <taxon>Chaetothyriomycetidae</taxon>
        <taxon>Chaetothyriales</taxon>
        <taxon>Cyphellophoraceae</taxon>
        <taxon>Cyphellophora</taxon>
    </lineage>
</organism>
<comment type="caution">
    <text evidence="8">The sequence shown here is derived from an EMBL/GenBank/DDBJ whole genome shotgun (WGS) entry which is preliminary data.</text>
</comment>
<dbReference type="InterPro" id="IPR036855">
    <property type="entry name" value="Znf_CCCH_sf"/>
</dbReference>
<keyword evidence="3 4" id="KW-0862">Zinc</keyword>
<proteinExistence type="predicted"/>
<dbReference type="Pfam" id="PF25543">
    <property type="entry name" value="zf-CCCH_tandem"/>
    <property type="match status" value="1"/>
</dbReference>